<gene>
    <name evidence="1" type="ORF">skT53_18880</name>
</gene>
<dbReference type="Gene3D" id="3.20.20.100">
    <property type="entry name" value="NADP-dependent oxidoreductase domain"/>
    <property type="match status" value="1"/>
</dbReference>
<proteinExistence type="predicted"/>
<dbReference type="AlphaFoldDB" id="A0A7I8D9Q9"/>
<name>A0A7I8D9Q9_9BACL</name>
<organism evidence="1 2">
    <name type="scientific">Effusibacillus dendaii</name>
    <dbReference type="NCBI Taxonomy" id="2743772"/>
    <lineage>
        <taxon>Bacteria</taxon>
        <taxon>Bacillati</taxon>
        <taxon>Bacillota</taxon>
        <taxon>Bacilli</taxon>
        <taxon>Bacillales</taxon>
        <taxon>Alicyclobacillaceae</taxon>
        <taxon>Effusibacillus</taxon>
    </lineage>
</organism>
<dbReference type="SUPFAM" id="SSF51430">
    <property type="entry name" value="NAD(P)-linked oxidoreductase"/>
    <property type="match status" value="1"/>
</dbReference>
<dbReference type="Proteomes" id="UP000593802">
    <property type="component" value="Chromosome"/>
</dbReference>
<protein>
    <recommendedName>
        <fullName evidence="3">NADP-dependent oxidoreductase domain-containing protein</fullName>
    </recommendedName>
</protein>
<evidence type="ECO:0008006" key="3">
    <source>
        <dbReference type="Google" id="ProtNLM"/>
    </source>
</evidence>
<keyword evidence="2" id="KW-1185">Reference proteome</keyword>
<sequence length="61" mass="7113">MPWLGLGVWMAEDGEEVENAVRTAIEVGYRSIDTATVYKLYLIHWAVPDKYKETWRALEKL</sequence>
<evidence type="ECO:0000313" key="1">
    <source>
        <dbReference type="EMBL" id="BCJ86903.1"/>
    </source>
</evidence>
<dbReference type="KEGG" id="eff:skT53_18880"/>
<reference evidence="1 2" key="1">
    <citation type="submission" date="2020-08" db="EMBL/GenBank/DDBJ databases">
        <title>Complete Genome Sequence of Effusibacillus dendaii Strain skT53, Isolated from Farmland soil.</title>
        <authorList>
            <person name="Konishi T."/>
            <person name="Kawasaki H."/>
        </authorList>
    </citation>
    <scope>NUCLEOTIDE SEQUENCE [LARGE SCALE GENOMIC DNA]</scope>
    <source>
        <strain evidence="2">skT53</strain>
    </source>
</reference>
<dbReference type="EMBL" id="AP023366">
    <property type="protein sequence ID" value="BCJ86903.1"/>
    <property type="molecule type" value="Genomic_DNA"/>
</dbReference>
<evidence type="ECO:0000313" key="2">
    <source>
        <dbReference type="Proteomes" id="UP000593802"/>
    </source>
</evidence>
<dbReference type="InterPro" id="IPR036812">
    <property type="entry name" value="NAD(P)_OxRdtase_dom_sf"/>
</dbReference>
<accession>A0A7I8D9Q9</accession>